<dbReference type="Proteomes" id="UP000515159">
    <property type="component" value="Chromosome 8"/>
</dbReference>
<dbReference type="EC" id="5.1.3.2" evidence="9"/>
<comment type="pathway">
    <text evidence="5 9">Carbohydrate metabolism; galactose metabolism.</text>
</comment>
<dbReference type="CTD" id="2582"/>
<dbReference type="PRINTS" id="PR01713">
    <property type="entry name" value="NUCEPIMERASE"/>
</dbReference>
<comment type="subunit">
    <text evidence="9">Homodimer.</text>
</comment>
<sequence>MPFSMSDKSRFFPMTATVAILASCCHPTLCTYEVCTQHMHSSISSASLTSEEKMAAAKVLVTGGAGYIGSHCVLELIEAGYIPVVIDNFHNAVKGETGLPESLQRVEEIVKKKIQFEEVDLLDMRDLCNLFEKHNFFAVLHFAGLKAVGESVEKPLLYFTVNCRGTIQLMETMNAYSVKNLVFSSSATVYGDPVYLPIDEKHPVGGCTNPYGKTKYFIEEMIKDVCKAEKGWNAILLRYFNPIGAHKSGKIGEDPRGIPNNLMPYVAQVAIGRRECVCVFGDDYNTSDGTGVRDYIHIVDLAKGHVAALKKLSENCGCKVYNLGTGTGYSVLQMVKAMEKASGKKVQYKITPRRKGDIASCFADPSLAERDLGWKAAFGLDSMCEDLWRWQSQNPTGFSK</sequence>
<dbReference type="InterPro" id="IPR036291">
    <property type="entry name" value="NAD(P)-bd_dom_sf"/>
</dbReference>
<keyword evidence="6 9" id="KW-0520">NAD</keyword>
<evidence type="ECO:0000256" key="8">
    <source>
        <dbReference type="ARBA" id="ARBA00023235"/>
    </source>
</evidence>
<dbReference type="Pfam" id="PF16363">
    <property type="entry name" value="GDP_Man_Dehyd"/>
    <property type="match status" value="1"/>
</dbReference>
<evidence type="ECO:0000256" key="9">
    <source>
        <dbReference type="RuleBase" id="RU366046"/>
    </source>
</evidence>
<feature type="domain" description="NAD(P)-binding" evidence="11">
    <location>
        <begin position="60"/>
        <end position="386"/>
    </location>
</feature>
<gene>
    <name evidence="13" type="primary">GALE</name>
</gene>
<reference evidence="13" key="1">
    <citation type="submission" date="2025-08" db="UniProtKB">
        <authorList>
            <consortium name="RefSeq"/>
        </authorList>
    </citation>
    <scope>IDENTIFICATION</scope>
</reference>
<evidence type="ECO:0000313" key="12">
    <source>
        <dbReference type="Proteomes" id="UP000515159"/>
    </source>
</evidence>
<dbReference type="NCBIfam" id="TIGR01179">
    <property type="entry name" value="galE"/>
    <property type="match status" value="1"/>
</dbReference>
<evidence type="ECO:0000313" key="13">
    <source>
        <dbReference type="RefSeq" id="XP_033812251.1"/>
    </source>
</evidence>
<dbReference type="Gene3D" id="3.90.25.10">
    <property type="entry name" value="UDP-galactose 4-epimerase, domain 1"/>
    <property type="match status" value="1"/>
</dbReference>
<keyword evidence="9" id="KW-0119">Carbohydrate metabolism</keyword>
<dbReference type="PANTHER" id="PTHR43725:SF47">
    <property type="entry name" value="UDP-GLUCOSE 4-EPIMERASE"/>
    <property type="match status" value="1"/>
</dbReference>
<evidence type="ECO:0000256" key="5">
    <source>
        <dbReference type="ARBA" id="ARBA00004947"/>
    </source>
</evidence>
<evidence type="ECO:0000256" key="7">
    <source>
        <dbReference type="ARBA" id="ARBA00023144"/>
    </source>
</evidence>
<name>A0A6P8S675_GEOSA</name>
<dbReference type="GO" id="GO:0003974">
    <property type="term" value="F:UDP-N-acetylglucosamine 4-epimerase activity"/>
    <property type="evidence" value="ECO:0007669"/>
    <property type="project" value="UniProtKB-EC"/>
</dbReference>
<dbReference type="InterPro" id="IPR005886">
    <property type="entry name" value="UDP_G4E"/>
</dbReference>
<keyword evidence="7" id="KW-0299">Galactose metabolism</keyword>
<keyword evidence="10" id="KW-0732">Signal</keyword>
<evidence type="ECO:0000256" key="10">
    <source>
        <dbReference type="SAM" id="SignalP"/>
    </source>
</evidence>
<dbReference type="Gene3D" id="3.40.50.720">
    <property type="entry name" value="NAD(P)-binding Rossmann-like Domain"/>
    <property type="match status" value="1"/>
</dbReference>
<dbReference type="InterPro" id="IPR016040">
    <property type="entry name" value="NAD(P)-bd_dom"/>
</dbReference>
<accession>A0A6P8S675</accession>
<dbReference type="FunCoup" id="A0A6P8S675">
    <property type="interactions" value="533"/>
</dbReference>
<comment type="catalytic activity">
    <reaction evidence="1">
        <text>UDP-N-acetyl-alpha-D-glucosamine = UDP-N-acetyl-alpha-D-galactosamine</text>
        <dbReference type="Rhea" id="RHEA:20517"/>
        <dbReference type="ChEBI" id="CHEBI:57705"/>
        <dbReference type="ChEBI" id="CHEBI:67138"/>
        <dbReference type="EC" id="5.1.3.7"/>
    </reaction>
</comment>
<dbReference type="SUPFAM" id="SSF51735">
    <property type="entry name" value="NAD(P)-binding Rossmann-fold domains"/>
    <property type="match status" value="1"/>
</dbReference>
<evidence type="ECO:0000259" key="11">
    <source>
        <dbReference type="Pfam" id="PF16363"/>
    </source>
</evidence>
<dbReference type="GO" id="GO:0005829">
    <property type="term" value="C:cytosol"/>
    <property type="evidence" value="ECO:0007669"/>
    <property type="project" value="TreeGrafter"/>
</dbReference>
<dbReference type="UniPathway" id="UPA00214"/>
<comment type="cofactor">
    <cofactor evidence="3 9">
        <name>NAD(+)</name>
        <dbReference type="ChEBI" id="CHEBI:57540"/>
    </cofactor>
</comment>
<dbReference type="KEGG" id="gsh:117365688"/>
<evidence type="ECO:0000256" key="1">
    <source>
        <dbReference type="ARBA" id="ARBA00000014"/>
    </source>
</evidence>
<evidence type="ECO:0000256" key="2">
    <source>
        <dbReference type="ARBA" id="ARBA00000083"/>
    </source>
</evidence>
<evidence type="ECO:0000256" key="3">
    <source>
        <dbReference type="ARBA" id="ARBA00001911"/>
    </source>
</evidence>
<dbReference type="NCBIfam" id="NF007956">
    <property type="entry name" value="PRK10675.1"/>
    <property type="match status" value="1"/>
</dbReference>
<dbReference type="RefSeq" id="XP_033812251.1">
    <property type="nucleotide sequence ID" value="XM_033956360.1"/>
</dbReference>
<dbReference type="GeneID" id="117365688"/>
<comment type="similarity">
    <text evidence="9">Belongs to the NAD(P)-dependent epimerase/dehydratase family.</text>
</comment>
<proteinExistence type="inferred from homology"/>
<comment type="function">
    <text evidence="4">Catalyzes two distinct but analogous reactions: the reversible epimerization of UDP-glucose to UDP-galactose and the reversible epimerization of UDP-N-acetylglucosamine to UDP-N-acetylgalactosamine. The reaction with UDP-Gal plays a critical role in the Leloir pathway of galactose catabolism in which galactose is converted to the glycolytic intermediate glucose 6-phosphate. It contributes to the catabolism of dietary galactose and enables the endogenous biosynthesis of both UDP-Gal and UDP-GalNAc when exogenous sources are limited. Both UDP-sugar interconversions are important in the synthesis of glycoproteins and glycolipids.</text>
</comment>
<dbReference type="CDD" id="cd05247">
    <property type="entry name" value="UDP_G4E_1_SDR_e"/>
    <property type="match status" value="1"/>
</dbReference>
<dbReference type="InParanoid" id="A0A6P8S675"/>
<feature type="chain" id="PRO_5027821766" description="UDP-glucose 4-epimerase" evidence="10">
    <location>
        <begin position="31"/>
        <end position="400"/>
    </location>
</feature>
<keyword evidence="8 9" id="KW-0413">Isomerase</keyword>
<comment type="catalytic activity">
    <reaction evidence="2 9">
        <text>UDP-alpha-D-glucose = UDP-alpha-D-galactose</text>
        <dbReference type="Rhea" id="RHEA:22168"/>
        <dbReference type="ChEBI" id="CHEBI:58885"/>
        <dbReference type="ChEBI" id="CHEBI:66914"/>
        <dbReference type="EC" id="5.1.3.2"/>
    </reaction>
</comment>
<evidence type="ECO:0000256" key="4">
    <source>
        <dbReference type="ARBA" id="ARBA00002760"/>
    </source>
</evidence>
<dbReference type="GO" id="GO:0033499">
    <property type="term" value="P:galactose catabolic process via UDP-galactose, Leloir pathway"/>
    <property type="evidence" value="ECO:0007669"/>
    <property type="project" value="TreeGrafter"/>
</dbReference>
<evidence type="ECO:0000256" key="6">
    <source>
        <dbReference type="ARBA" id="ARBA00023027"/>
    </source>
</evidence>
<organism evidence="12 13">
    <name type="scientific">Geotrypetes seraphini</name>
    <name type="common">Gaboon caecilian</name>
    <name type="synonym">Caecilia seraphini</name>
    <dbReference type="NCBI Taxonomy" id="260995"/>
    <lineage>
        <taxon>Eukaryota</taxon>
        <taxon>Metazoa</taxon>
        <taxon>Chordata</taxon>
        <taxon>Craniata</taxon>
        <taxon>Vertebrata</taxon>
        <taxon>Euteleostomi</taxon>
        <taxon>Amphibia</taxon>
        <taxon>Gymnophiona</taxon>
        <taxon>Geotrypetes</taxon>
    </lineage>
</organism>
<dbReference type="PANTHER" id="PTHR43725">
    <property type="entry name" value="UDP-GLUCOSE 4-EPIMERASE"/>
    <property type="match status" value="1"/>
</dbReference>
<feature type="signal peptide" evidence="10">
    <location>
        <begin position="1"/>
        <end position="30"/>
    </location>
</feature>
<dbReference type="GO" id="GO:0003978">
    <property type="term" value="F:UDP-glucose 4-epimerase activity"/>
    <property type="evidence" value="ECO:0007669"/>
    <property type="project" value="UniProtKB-UniRule"/>
</dbReference>
<keyword evidence="12" id="KW-1185">Reference proteome</keyword>
<protein>
    <recommendedName>
        <fullName evidence="9">UDP-glucose 4-epimerase</fullName>
        <ecNumber evidence="9">5.1.3.2</ecNumber>
    </recommendedName>
</protein>
<dbReference type="AlphaFoldDB" id="A0A6P8S675"/>
<dbReference type="OrthoDB" id="9402762at2759"/>